<name>A0A9P4PCP3_9PLEO</name>
<evidence type="ECO:0000259" key="1">
    <source>
        <dbReference type="Pfam" id="PF06985"/>
    </source>
</evidence>
<dbReference type="AlphaFoldDB" id="A0A9P4PCP3"/>
<gene>
    <name evidence="2" type="ORF">P171DRAFT_417863</name>
</gene>
<comment type="caution">
    <text evidence="2">The sequence shown here is derived from an EMBL/GenBank/DDBJ whole genome shotgun (WGS) entry which is preliminary data.</text>
</comment>
<feature type="non-terminal residue" evidence="2">
    <location>
        <position position="137"/>
    </location>
</feature>
<dbReference type="PANTHER" id="PTHR24148:SF73">
    <property type="entry name" value="HET DOMAIN PROTEIN (AFU_ORTHOLOGUE AFUA_8G01020)"/>
    <property type="match status" value="1"/>
</dbReference>
<dbReference type="Proteomes" id="UP000799764">
    <property type="component" value="Unassembled WGS sequence"/>
</dbReference>
<protein>
    <submittedName>
        <fullName evidence="2">HET-domain-containing protein</fullName>
    </submittedName>
</protein>
<dbReference type="OrthoDB" id="194358at2759"/>
<keyword evidence="3" id="KW-1185">Reference proteome</keyword>
<evidence type="ECO:0000313" key="3">
    <source>
        <dbReference type="Proteomes" id="UP000799764"/>
    </source>
</evidence>
<evidence type="ECO:0000313" key="2">
    <source>
        <dbReference type="EMBL" id="KAF2442584.1"/>
    </source>
</evidence>
<reference evidence="2" key="1">
    <citation type="journal article" date="2020" name="Stud. Mycol.">
        <title>101 Dothideomycetes genomes: a test case for predicting lifestyles and emergence of pathogens.</title>
        <authorList>
            <person name="Haridas S."/>
            <person name="Albert R."/>
            <person name="Binder M."/>
            <person name="Bloem J."/>
            <person name="Labutti K."/>
            <person name="Salamov A."/>
            <person name="Andreopoulos B."/>
            <person name="Baker S."/>
            <person name="Barry K."/>
            <person name="Bills G."/>
            <person name="Bluhm B."/>
            <person name="Cannon C."/>
            <person name="Castanera R."/>
            <person name="Culley D."/>
            <person name="Daum C."/>
            <person name="Ezra D."/>
            <person name="Gonzalez J."/>
            <person name="Henrissat B."/>
            <person name="Kuo A."/>
            <person name="Liang C."/>
            <person name="Lipzen A."/>
            <person name="Lutzoni F."/>
            <person name="Magnuson J."/>
            <person name="Mondo S."/>
            <person name="Nolan M."/>
            <person name="Ohm R."/>
            <person name="Pangilinan J."/>
            <person name="Park H.-J."/>
            <person name="Ramirez L."/>
            <person name="Alfaro M."/>
            <person name="Sun H."/>
            <person name="Tritt A."/>
            <person name="Yoshinaga Y."/>
            <person name="Zwiers L.-H."/>
            <person name="Turgeon B."/>
            <person name="Goodwin S."/>
            <person name="Spatafora J."/>
            <person name="Crous P."/>
            <person name="Grigoriev I."/>
        </authorList>
    </citation>
    <scope>NUCLEOTIDE SEQUENCE</scope>
    <source>
        <strain evidence="2">CBS 690.94</strain>
    </source>
</reference>
<proteinExistence type="predicted"/>
<organism evidence="2 3">
    <name type="scientific">Karstenula rhodostoma CBS 690.94</name>
    <dbReference type="NCBI Taxonomy" id="1392251"/>
    <lineage>
        <taxon>Eukaryota</taxon>
        <taxon>Fungi</taxon>
        <taxon>Dikarya</taxon>
        <taxon>Ascomycota</taxon>
        <taxon>Pezizomycotina</taxon>
        <taxon>Dothideomycetes</taxon>
        <taxon>Pleosporomycetidae</taxon>
        <taxon>Pleosporales</taxon>
        <taxon>Massarineae</taxon>
        <taxon>Didymosphaeriaceae</taxon>
        <taxon>Karstenula</taxon>
    </lineage>
</organism>
<dbReference type="EMBL" id="MU001504">
    <property type="protein sequence ID" value="KAF2442584.1"/>
    <property type="molecule type" value="Genomic_DNA"/>
</dbReference>
<accession>A0A9P4PCP3</accession>
<dbReference type="PANTHER" id="PTHR24148">
    <property type="entry name" value="ANKYRIN REPEAT DOMAIN-CONTAINING PROTEIN 39 HOMOLOG-RELATED"/>
    <property type="match status" value="1"/>
</dbReference>
<dbReference type="InterPro" id="IPR052895">
    <property type="entry name" value="HetReg/Transcr_Mod"/>
</dbReference>
<sequence length="137" mass="15796">MEDTRSGRASTTRHRDQCYIYEPLQYREGEIRLLKILPGARPSCTIEHFLLQSAPRYKAVSYRWGTGPLFKEILMNNYPIKISDNLFDFLSQRASILWIDQLCIDQSSISEKNHQVAQMGAIYSKALQILVWLGNGT</sequence>
<dbReference type="InterPro" id="IPR010730">
    <property type="entry name" value="HET"/>
</dbReference>
<dbReference type="Pfam" id="PF06985">
    <property type="entry name" value="HET"/>
    <property type="match status" value="1"/>
</dbReference>
<feature type="domain" description="Heterokaryon incompatibility" evidence="1">
    <location>
        <begin position="57"/>
        <end position="136"/>
    </location>
</feature>